<feature type="transmembrane region" description="Helical" evidence="1">
    <location>
        <begin position="33"/>
        <end position="52"/>
    </location>
</feature>
<keyword evidence="1" id="KW-0472">Membrane</keyword>
<dbReference type="AlphaFoldDB" id="A0AAD1HQS9"/>
<accession>A0AAD1HQS9</accession>
<dbReference type="EMBL" id="AP022561">
    <property type="protein sequence ID" value="BBX10048.1"/>
    <property type="molecule type" value="Genomic_DNA"/>
</dbReference>
<keyword evidence="1" id="KW-1133">Transmembrane helix</keyword>
<dbReference type="KEGG" id="maic:MAIC_48510"/>
<feature type="transmembrane region" description="Helical" evidence="1">
    <location>
        <begin position="97"/>
        <end position="116"/>
    </location>
</feature>
<feature type="transmembrane region" description="Helical" evidence="1">
    <location>
        <begin position="59"/>
        <end position="77"/>
    </location>
</feature>
<evidence type="ECO:0008006" key="4">
    <source>
        <dbReference type="Google" id="ProtNLM"/>
    </source>
</evidence>
<organism evidence="2 3">
    <name type="scientific">Mycolicibacterium aichiense</name>
    <dbReference type="NCBI Taxonomy" id="1799"/>
    <lineage>
        <taxon>Bacteria</taxon>
        <taxon>Bacillati</taxon>
        <taxon>Actinomycetota</taxon>
        <taxon>Actinomycetes</taxon>
        <taxon>Mycobacteriales</taxon>
        <taxon>Mycobacteriaceae</taxon>
        <taxon>Mycolicibacterium</taxon>
    </lineage>
</organism>
<proteinExistence type="predicted"/>
<reference evidence="2 3" key="1">
    <citation type="journal article" date="2019" name="Emerg. Microbes Infect.">
        <title>Comprehensive subspecies identification of 175 nontuberculous mycobacteria species based on 7547 genomic profiles.</title>
        <authorList>
            <person name="Matsumoto Y."/>
            <person name="Kinjo T."/>
            <person name="Motooka D."/>
            <person name="Nabeya D."/>
            <person name="Jung N."/>
            <person name="Uechi K."/>
            <person name="Horii T."/>
            <person name="Iida T."/>
            <person name="Fujita J."/>
            <person name="Nakamura S."/>
        </authorList>
    </citation>
    <scope>NUCLEOTIDE SEQUENCE [LARGE SCALE GENOMIC DNA]</scope>
    <source>
        <strain evidence="2 3">JCM 6376</strain>
    </source>
</reference>
<keyword evidence="1" id="KW-0812">Transmembrane</keyword>
<evidence type="ECO:0000256" key="1">
    <source>
        <dbReference type="SAM" id="Phobius"/>
    </source>
</evidence>
<evidence type="ECO:0000313" key="3">
    <source>
        <dbReference type="Proteomes" id="UP000467327"/>
    </source>
</evidence>
<dbReference type="Proteomes" id="UP000467327">
    <property type="component" value="Chromosome"/>
</dbReference>
<keyword evidence="3" id="KW-1185">Reference proteome</keyword>
<protein>
    <recommendedName>
        <fullName evidence="4">Transmembrane protein</fullName>
    </recommendedName>
</protein>
<gene>
    <name evidence="2" type="ORF">MAIC_48510</name>
</gene>
<sequence length="130" mass="13311">MTRLINLAIAASLLVSAASHGYLYLHGYSSVPAVGPGFLVLTSVFVALAILIALGGPAWLRAVALVAALGSLVAFAMSRTVGLHGFIEHGWQPVPHALTSVLAEAITVGLCAWSLVRSGSAVPRSRTAAP</sequence>
<dbReference type="RefSeq" id="WP_115318591.1">
    <property type="nucleotide sequence ID" value="NZ_AP022561.1"/>
</dbReference>
<name>A0AAD1HQS9_9MYCO</name>
<evidence type="ECO:0000313" key="2">
    <source>
        <dbReference type="EMBL" id="BBX10048.1"/>
    </source>
</evidence>